<comment type="caution">
    <text evidence="2">The sequence shown here is derived from an EMBL/GenBank/DDBJ whole genome shotgun (WGS) entry which is preliminary data.</text>
</comment>
<reference evidence="2" key="1">
    <citation type="journal article" date="2023" name="Insect Mol. Biol.">
        <title>Genome sequencing provides insights into the evolution of gene families encoding plant cell wall-degrading enzymes in longhorned beetles.</title>
        <authorList>
            <person name="Shin N.R."/>
            <person name="Okamura Y."/>
            <person name="Kirsch R."/>
            <person name="Pauchet Y."/>
        </authorList>
    </citation>
    <scope>NUCLEOTIDE SEQUENCE</scope>
    <source>
        <strain evidence="2">RBIC_L_NR</strain>
    </source>
</reference>
<evidence type="ECO:0000313" key="3">
    <source>
        <dbReference type="Proteomes" id="UP001162156"/>
    </source>
</evidence>
<dbReference type="Proteomes" id="UP001162156">
    <property type="component" value="Unassembled WGS sequence"/>
</dbReference>
<evidence type="ECO:0000256" key="1">
    <source>
        <dbReference type="SAM" id="Phobius"/>
    </source>
</evidence>
<keyword evidence="1" id="KW-0472">Membrane</keyword>
<gene>
    <name evidence="2" type="ORF">NQ314_011488</name>
</gene>
<name>A0AAV8XJ43_9CUCU</name>
<keyword evidence="3" id="KW-1185">Reference proteome</keyword>
<feature type="transmembrane region" description="Helical" evidence="1">
    <location>
        <begin position="123"/>
        <end position="141"/>
    </location>
</feature>
<accession>A0AAV8XJ43</accession>
<proteinExistence type="predicted"/>
<dbReference type="AlphaFoldDB" id="A0AAV8XJ43"/>
<organism evidence="2 3">
    <name type="scientific">Rhamnusium bicolor</name>
    <dbReference type="NCBI Taxonomy" id="1586634"/>
    <lineage>
        <taxon>Eukaryota</taxon>
        <taxon>Metazoa</taxon>
        <taxon>Ecdysozoa</taxon>
        <taxon>Arthropoda</taxon>
        <taxon>Hexapoda</taxon>
        <taxon>Insecta</taxon>
        <taxon>Pterygota</taxon>
        <taxon>Neoptera</taxon>
        <taxon>Endopterygota</taxon>
        <taxon>Coleoptera</taxon>
        <taxon>Polyphaga</taxon>
        <taxon>Cucujiformia</taxon>
        <taxon>Chrysomeloidea</taxon>
        <taxon>Cerambycidae</taxon>
        <taxon>Lepturinae</taxon>
        <taxon>Rhagiini</taxon>
        <taxon>Rhamnusium</taxon>
    </lineage>
</organism>
<dbReference type="EMBL" id="JANEYF010003187">
    <property type="protein sequence ID" value="KAJ8938452.1"/>
    <property type="molecule type" value="Genomic_DNA"/>
</dbReference>
<protein>
    <submittedName>
        <fullName evidence="2">Uncharacterized protein</fullName>
    </submittedName>
</protein>
<sequence length="194" mass="22272">MDEFLSDCDISGLSLNTQINPNVPKVRTNCMENEGVTPMDIDVLHNSFKIDNDFVEEMDMDIDTDDFTSRKFNNLEHTDSELKKRNSSQKQAEEHYSRQFLGVANKTKIVPIMLQTKKSQRNNFILILLVSVILILLYLSFIQANINIMSVNSDIQLQNIQKDLLANIHKQKDSVNVIVRSLEKGIIGQKKLKF</sequence>
<evidence type="ECO:0000313" key="2">
    <source>
        <dbReference type="EMBL" id="KAJ8938452.1"/>
    </source>
</evidence>
<keyword evidence="1" id="KW-0812">Transmembrane</keyword>
<keyword evidence="1" id="KW-1133">Transmembrane helix</keyword>